<evidence type="ECO:0000313" key="3">
    <source>
        <dbReference type="Proteomes" id="UP000678499"/>
    </source>
</evidence>
<feature type="compositionally biased region" description="Basic and acidic residues" evidence="1">
    <location>
        <begin position="326"/>
        <end position="345"/>
    </location>
</feature>
<feature type="compositionally biased region" description="Basic and acidic residues" evidence="1">
    <location>
        <begin position="267"/>
        <end position="276"/>
    </location>
</feature>
<evidence type="ECO:0000313" key="2">
    <source>
        <dbReference type="EMBL" id="CAD7276075.1"/>
    </source>
</evidence>
<feature type="compositionally biased region" description="Basic and acidic residues" evidence="1">
    <location>
        <begin position="45"/>
        <end position="56"/>
    </location>
</feature>
<dbReference type="AlphaFoldDB" id="A0A7R9BLB1"/>
<feature type="region of interest" description="Disordered" evidence="1">
    <location>
        <begin position="45"/>
        <end position="109"/>
    </location>
</feature>
<dbReference type="EMBL" id="CAJPEX010000547">
    <property type="protein sequence ID" value="CAG0916227.1"/>
    <property type="molecule type" value="Genomic_DNA"/>
</dbReference>
<sequence>MILVTQLFGCPDNRVTGPQFGGLGIGKAKNCPGWRLDRPALDDRRVRDRQLTDRRLTGHGNSNIMSPLPPWSSPHPHRAHSREQKRAASAATRDNRLMPPPAAPLSKCDQLPEKLRASENRATRDRQSCISKQITSQPKRSEKAEFFPQYLSAERSREPDCVLLWLKNFAGSREPTCVNMKDFDGMPTTKSANAFNDLKRACSSRRMPTSSAMEKSNHVFRKESRYAETGRKTKNSSSISKSGVGNENEHHNHRDSFRYSSEINQNEVKETRRYDPHTPLCTPPVTHCDVREEESSSSINNPSSSSQVSSVTNTNEDLSGGWKSYLMKDGRRHENQQSCDYDRSDSQPLSPKARATSPSAEDTCAADYESDLYTPLAQEDRHHSEELPDEQNLNVYSWSKDESENAALESWGKRSNPENMMSFLVTAAFKQSSTRLIAIQDDNHRLHIKFRELLPHLKNYGLSDSFLTVFRYHLK</sequence>
<organism evidence="2">
    <name type="scientific">Notodromas monacha</name>
    <dbReference type="NCBI Taxonomy" id="399045"/>
    <lineage>
        <taxon>Eukaryota</taxon>
        <taxon>Metazoa</taxon>
        <taxon>Ecdysozoa</taxon>
        <taxon>Arthropoda</taxon>
        <taxon>Crustacea</taxon>
        <taxon>Oligostraca</taxon>
        <taxon>Ostracoda</taxon>
        <taxon>Podocopa</taxon>
        <taxon>Podocopida</taxon>
        <taxon>Cypridocopina</taxon>
        <taxon>Cypridoidea</taxon>
        <taxon>Cyprididae</taxon>
        <taxon>Notodromas</taxon>
    </lineage>
</organism>
<reference evidence="2" key="1">
    <citation type="submission" date="2020-11" db="EMBL/GenBank/DDBJ databases">
        <authorList>
            <person name="Tran Van P."/>
        </authorList>
    </citation>
    <scope>NUCLEOTIDE SEQUENCE</scope>
</reference>
<feature type="compositionally biased region" description="Basic and acidic residues" evidence="1">
    <location>
        <begin position="247"/>
        <end position="257"/>
    </location>
</feature>
<name>A0A7R9BLB1_9CRUS</name>
<accession>A0A7R9BLB1</accession>
<proteinExistence type="predicted"/>
<feature type="compositionally biased region" description="Low complexity" evidence="1">
    <location>
        <begin position="296"/>
        <end position="316"/>
    </location>
</feature>
<gene>
    <name evidence="2" type="ORF">NMOB1V02_LOCUS3853</name>
</gene>
<dbReference type="EMBL" id="OA882584">
    <property type="protein sequence ID" value="CAD7276075.1"/>
    <property type="molecule type" value="Genomic_DNA"/>
</dbReference>
<protein>
    <submittedName>
        <fullName evidence="2">Uncharacterized protein</fullName>
    </submittedName>
</protein>
<feature type="compositionally biased region" description="Polar residues" evidence="1">
    <location>
        <begin position="235"/>
        <end position="245"/>
    </location>
</feature>
<evidence type="ECO:0000256" key="1">
    <source>
        <dbReference type="SAM" id="MobiDB-lite"/>
    </source>
</evidence>
<feature type="region of interest" description="Disordered" evidence="1">
    <location>
        <begin position="203"/>
        <end position="363"/>
    </location>
</feature>
<feature type="compositionally biased region" description="Basic and acidic residues" evidence="1">
    <location>
        <begin position="215"/>
        <end position="231"/>
    </location>
</feature>
<keyword evidence="3" id="KW-1185">Reference proteome</keyword>
<dbReference type="Proteomes" id="UP000678499">
    <property type="component" value="Unassembled WGS sequence"/>
</dbReference>